<proteinExistence type="predicted"/>
<protein>
    <submittedName>
        <fullName evidence="1">Uncharacterized protein</fullName>
    </submittedName>
</protein>
<dbReference type="Proteomes" id="UP001060085">
    <property type="component" value="Linkage Group LG04"/>
</dbReference>
<name>A0ACC0B5M8_CATRO</name>
<organism evidence="1 2">
    <name type="scientific">Catharanthus roseus</name>
    <name type="common">Madagascar periwinkle</name>
    <name type="synonym">Vinca rosea</name>
    <dbReference type="NCBI Taxonomy" id="4058"/>
    <lineage>
        <taxon>Eukaryota</taxon>
        <taxon>Viridiplantae</taxon>
        <taxon>Streptophyta</taxon>
        <taxon>Embryophyta</taxon>
        <taxon>Tracheophyta</taxon>
        <taxon>Spermatophyta</taxon>
        <taxon>Magnoliopsida</taxon>
        <taxon>eudicotyledons</taxon>
        <taxon>Gunneridae</taxon>
        <taxon>Pentapetalae</taxon>
        <taxon>asterids</taxon>
        <taxon>lamiids</taxon>
        <taxon>Gentianales</taxon>
        <taxon>Apocynaceae</taxon>
        <taxon>Rauvolfioideae</taxon>
        <taxon>Vinceae</taxon>
        <taxon>Catharanthinae</taxon>
        <taxon>Catharanthus</taxon>
    </lineage>
</organism>
<comment type="caution">
    <text evidence="1">The sequence shown here is derived from an EMBL/GenBank/DDBJ whole genome shotgun (WGS) entry which is preliminary data.</text>
</comment>
<keyword evidence="2" id="KW-1185">Reference proteome</keyword>
<evidence type="ECO:0000313" key="1">
    <source>
        <dbReference type="EMBL" id="KAI5667949.1"/>
    </source>
</evidence>
<gene>
    <name evidence="1" type="ORF">M9H77_17802</name>
</gene>
<dbReference type="EMBL" id="CM044704">
    <property type="protein sequence ID" value="KAI5667949.1"/>
    <property type="molecule type" value="Genomic_DNA"/>
</dbReference>
<accession>A0ACC0B5M8</accession>
<reference evidence="2" key="1">
    <citation type="journal article" date="2023" name="Nat. Plants">
        <title>Single-cell RNA sequencing provides a high-resolution roadmap for understanding the multicellular compartmentation of specialized metabolism.</title>
        <authorList>
            <person name="Sun S."/>
            <person name="Shen X."/>
            <person name="Li Y."/>
            <person name="Li Y."/>
            <person name="Wang S."/>
            <person name="Li R."/>
            <person name="Zhang H."/>
            <person name="Shen G."/>
            <person name="Guo B."/>
            <person name="Wei J."/>
            <person name="Xu J."/>
            <person name="St-Pierre B."/>
            <person name="Chen S."/>
            <person name="Sun C."/>
        </authorList>
    </citation>
    <scope>NUCLEOTIDE SEQUENCE [LARGE SCALE GENOMIC DNA]</scope>
</reference>
<evidence type="ECO:0000313" key="2">
    <source>
        <dbReference type="Proteomes" id="UP001060085"/>
    </source>
</evidence>
<sequence>MKVIMLELQLMRKDLTDIRGNMTNLSMEHRGRNNIRQHVTSHTQWGSGNFSPYARLYEHNSYDCYDGNRLETRNGYNDRSYKRVPRNEIRNEGNYVNMDGRFHKRRDDYEKYYGSYYYGG</sequence>